<sequence length="114" mass="12945">QRVGSTRRLPERKGVRRIVMRCRPQCEKCDGGTGMRVFGAKIAGGTRGAAQEEGRIDNQRASKQQCLWLRPGARDISQRANPQMRRGRESVCVLGGLWWGGVRSTFMTRCRRRE</sequence>
<proteinExistence type="predicted"/>
<feature type="non-terminal residue" evidence="1">
    <location>
        <position position="1"/>
    </location>
</feature>
<reference evidence="1" key="1">
    <citation type="submission" date="2014-05" db="EMBL/GenBank/DDBJ databases">
        <title>The transcriptome of the halophilic microalga Tetraselmis sp. GSL018 isolated from the Great Salt Lake, Utah.</title>
        <authorList>
            <person name="Jinkerson R.E."/>
            <person name="D'Adamo S."/>
            <person name="Posewitz M.C."/>
        </authorList>
    </citation>
    <scope>NUCLEOTIDE SEQUENCE</scope>
    <source>
        <strain evidence="1">GSL018</strain>
    </source>
</reference>
<gene>
    <name evidence="1" type="ORF">TSPGSL018_6673</name>
</gene>
<protein>
    <submittedName>
        <fullName evidence="1">Uncharacterized protein</fullName>
    </submittedName>
</protein>
<accession>A0A061RFM0</accession>
<organism evidence="1">
    <name type="scientific">Tetraselmis sp. GSL018</name>
    <dbReference type="NCBI Taxonomy" id="582737"/>
    <lineage>
        <taxon>Eukaryota</taxon>
        <taxon>Viridiplantae</taxon>
        <taxon>Chlorophyta</taxon>
        <taxon>core chlorophytes</taxon>
        <taxon>Chlorodendrophyceae</taxon>
        <taxon>Chlorodendrales</taxon>
        <taxon>Chlorodendraceae</taxon>
        <taxon>Tetraselmis</taxon>
    </lineage>
</organism>
<dbReference type="EMBL" id="GBEZ01016980">
    <property type="protein sequence ID" value="JAC69316.1"/>
    <property type="molecule type" value="Transcribed_RNA"/>
</dbReference>
<dbReference type="AlphaFoldDB" id="A0A061RFM0"/>
<name>A0A061RFM0_9CHLO</name>
<evidence type="ECO:0000313" key="1">
    <source>
        <dbReference type="EMBL" id="JAC69316.1"/>
    </source>
</evidence>
<feature type="non-terminal residue" evidence="1">
    <location>
        <position position="114"/>
    </location>
</feature>